<evidence type="ECO:0000313" key="3">
    <source>
        <dbReference type="Proteomes" id="UP000237947"/>
    </source>
</evidence>
<evidence type="ECO:0000313" key="2">
    <source>
        <dbReference type="EMBL" id="AVM43057.1"/>
    </source>
</evidence>
<dbReference type="GO" id="GO:0006260">
    <property type="term" value="P:DNA replication"/>
    <property type="evidence" value="ECO:0007669"/>
    <property type="project" value="TreeGrafter"/>
</dbReference>
<organism evidence="2 3">
    <name type="scientific">Fastidiosipila sanguinis</name>
    <dbReference type="NCBI Taxonomy" id="236753"/>
    <lineage>
        <taxon>Bacteria</taxon>
        <taxon>Bacillati</taxon>
        <taxon>Bacillota</taxon>
        <taxon>Clostridia</taxon>
        <taxon>Eubacteriales</taxon>
        <taxon>Oscillospiraceae</taxon>
        <taxon>Fastidiosipila</taxon>
    </lineage>
</organism>
<accession>A0A2S0KPW6</accession>
<dbReference type="CDD" id="cd00009">
    <property type="entry name" value="AAA"/>
    <property type="match status" value="1"/>
</dbReference>
<dbReference type="PANTHER" id="PTHR30050:SF4">
    <property type="entry name" value="ATP-BINDING PROTEIN RV3427C IN INSERTION SEQUENCE-RELATED"/>
    <property type="match status" value="1"/>
</dbReference>
<reference evidence="3" key="1">
    <citation type="submission" date="2018-02" db="EMBL/GenBank/DDBJ databases">
        <authorList>
            <person name="Holder M.E."/>
            <person name="Ajami N.J."/>
            <person name="Petrosino J.F."/>
        </authorList>
    </citation>
    <scope>NUCLEOTIDE SEQUENCE [LARGE SCALE GENOMIC DNA]</scope>
    <source>
        <strain evidence="3">CCUG 47711</strain>
    </source>
</reference>
<evidence type="ECO:0000259" key="1">
    <source>
        <dbReference type="SMART" id="SM00382"/>
    </source>
</evidence>
<gene>
    <name evidence="2" type="ORF">C5Q98_07470</name>
</gene>
<dbReference type="InterPro" id="IPR027417">
    <property type="entry name" value="P-loop_NTPase"/>
</dbReference>
<dbReference type="Pfam" id="PF01695">
    <property type="entry name" value="IstB_IS21"/>
    <property type="match status" value="1"/>
</dbReference>
<dbReference type="InterPro" id="IPR003593">
    <property type="entry name" value="AAA+_ATPase"/>
</dbReference>
<keyword evidence="3" id="KW-1185">Reference proteome</keyword>
<dbReference type="Gene3D" id="3.40.50.300">
    <property type="entry name" value="P-loop containing nucleotide triphosphate hydrolases"/>
    <property type="match status" value="1"/>
</dbReference>
<proteinExistence type="predicted"/>
<dbReference type="InterPro" id="IPR002611">
    <property type="entry name" value="IstB_ATP-bd"/>
</dbReference>
<dbReference type="RefSeq" id="WP_106013004.1">
    <property type="nucleotide sequence ID" value="NZ_CP027226.1"/>
</dbReference>
<dbReference type="SUPFAM" id="SSF52540">
    <property type="entry name" value="P-loop containing nucleoside triphosphate hydrolases"/>
    <property type="match status" value="1"/>
</dbReference>
<protein>
    <recommendedName>
        <fullName evidence="1">AAA+ ATPase domain-containing protein</fullName>
    </recommendedName>
</protein>
<dbReference type="KEGG" id="fsa:C5Q98_07470"/>
<dbReference type="Proteomes" id="UP000237947">
    <property type="component" value="Chromosome"/>
</dbReference>
<dbReference type="EMBL" id="CP027226">
    <property type="protein sequence ID" value="AVM43057.1"/>
    <property type="molecule type" value="Genomic_DNA"/>
</dbReference>
<dbReference type="PANTHER" id="PTHR30050">
    <property type="entry name" value="CHROMOSOMAL REPLICATION INITIATOR PROTEIN DNAA"/>
    <property type="match status" value="1"/>
</dbReference>
<sequence length="333" mass="38135">MNKAELLNKVKNVYSERQLIASLKRDQLIAHYRDNNPQEAKKLESQAESRWEDLNNILELAAKNALPSVAKNNLTETPTATDFNEVYKEISNSTNFCNLCNDTAIYNGGKCPKCFSATWVQVLRENIDPLLPQAEHNFDNFDLNIFSEDSVNTAVGKVKPRKQIEGILDLSKQFLEDFPKYSDNLFFTGRAGTGKTYLAECIANEVLAENYLALVLDMLKIEEIINNLRTKQRSFSTKAEQLSKAQNDYNLLLEADLLVIDDLGLQTDLLTNPLAELIAILRERNINKKVTIITSNYDIKDLKKVFDERLFSRLMQNFKMLPFVGEDLRLKRR</sequence>
<dbReference type="AlphaFoldDB" id="A0A2S0KPW6"/>
<dbReference type="OrthoDB" id="9776217at2"/>
<dbReference type="SMART" id="SM00382">
    <property type="entry name" value="AAA"/>
    <property type="match status" value="1"/>
</dbReference>
<name>A0A2S0KPW6_9FIRM</name>
<dbReference type="GO" id="GO:0005524">
    <property type="term" value="F:ATP binding"/>
    <property type="evidence" value="ECO:0007669"/>
    <property type="project" value="InterPro"/>
</dbReference>
<feature type="domain" description="AAA+ ATPase" evidence="1">
    <location>
        <begin position="181"/>
        <end position="321"/>
    </location>
</feature>